<dbReference type="GeneID" id="24438197"/>
<evidence type="ECO:0000313" key="1">
    <source>
        <dbReference type="EMBL" id="EWS73881.1"/>
    </source>
</evidence>
<dbReference type="InParanoid" id="W7XHL3"/>
<organism evidence="1 2">
    <name type="scientific">Tetrahymena thermophila (strain SB210)</name>
    <dbReference type="NCBI Taxonomy" id="312017"/>
    <lineage>
        <taxon>Eukaryota</taxon>
        <taxon>Sar</taxon>
        <taxon>Alveolata</taxon>
        <taxon>Ciliophora</taxon>
        <taxon>Intramacronucleata</taxon>
        <taxon>Oligohymenophorea</taxon>
        <taxon>Hymenostomatida</taxon>
        <taxon>Tetrahymenina</taxon>
        <taxon>Tetrahymenidae</taxon>
        <taxon>Tetrahymena</taxon>
    </lineage>
</organism>
<name>W7XHL3_TETTS</name>
<evidence type="ECO:0000313" key="2">
    <source>
        <dbReference type="Proteomes" id="UP000009168"/>
    </source>
</evidence>
<gene>
    <name evidence="1" type="ORF">TTHERM_000283919</name>
</gene>
<reference evidence="2" key="1">
    <citation type="journal article" date="2006" name="PLoS Biol.">
        <title>Macronuclear genome sequence of the ciliate Tetrahymena thermophila, a model eukaryote.</title>
        <authorList>
            <person name="Eisen J.A."/>
            <person name="Coyne R.S."/>
            <person name="Wu M."/>
            <person name="Wu D."/>
            <person name="Thiagarajan M."/>
            <person name="Wortman J.R."/>
            <person name="Badger J.H."/>
            <person name="Ren Q."/>
            <person name="Amedeo P."/>
            <person name="Jones K.M."/>
            <person name="Tallon L.J."/>
            <person name="Delcher A.L."/>
            <person name="Salzberg S.L."/>
            <person name="Silva J.C."/>
            <person name="Haas B.J."/>
            <person name="Majoros W.H."/>
            <person name="Farzad M."/>
            <person name="Carlton J.M."/>
            <person name="Smith R.K. Jr."/>
            <person name="Garg J."/>
            <person name="Pearlman R.E."/>
            <person name="Karrer K.M."/>
            <person name="Sun L."/>
            <person name="Manning G."/>
            <person name="Elde N.C."/>
            <person name="Turkewitz A.P."/>
            <person name="Asai D.J."/>
            <person name="Wilkes D.E."/>
            <person name="Wang Y."/>
            <person name="Cai H."/>
            <person name="Collins K."/>
            <person name="Stewart B.A."/>
            <person name="Lee S.R."/>
            <person name="Wilamowska K."/>
            <person name="Weinberg Z."/>
            <person name="Ruzzo W.L."/>
            <person name="Wloga D."/>
            <person name="Gaertig J."/>
            <person name="Frankel J."/>
            <person name="Tsao C.-C."/>
            <person name="Gorovsky M.A."/>
            <person name="Keeling P.J."/>
            <person name="Waller R.F."/>
            <person name="Patron N.J."/>
            <person name="Cherry J.M."/>
            <person name="Stover N.A."/>
            <person name="Krieger C.J."/>
            <person name="del Toro C."/>
            <person name="Ryder H.F."/>
            <person name="Williamson S.C."/>
            <person name="Barbeau R.A."/>
            <person name="Hamilton E.P."/>
            <person name="Orias E."/>
        </authorList>
    </citation>
    <scope>NUCLEOTIDE SEQUENCE [LARGE SCALE GENOMIC DNA]</scope>
    <source>
        <strain evidence="2">SB210</strain>
    </source>
</reference>
<dbReference type="KEGG" id="tet:TTHERM_000283919"/>
<proteinExistence type="predicted"/>
<sequence>MDILYTDIYSYANTNRKNLYFQLINFCIEEVLQKFNYLKLLNLILSFGLSKEAKTERNTQQSVQIYIINLYTIINKYQNSIKNYLLVNTALISLKKFQELFFTINLFNNRKTFCYFLILIVLCQALLNFKEPEWDHHELSQTRTNQSQQQIFVQLLILTIYARFKSVISTYRYCFIDKFLKTKLFYAKNIYLIHIDLLPIHSLVKHYNKERVYFSLIINQQFCKGLKIVQEIITLNLLKMKSQAINFNSDLYLSDILQILIIFVTKKIKFCNLIFSFNYNSIYNILLFNLHKKFISVSKQIQTNFISRTKIYQQFDFLIEVFM</sequence>
<keyword evidence="2" id="KW-1185">Reference proteome</keyword>
<dbReference type="Proteomes" id="UP000009168">
    <property type="component" value="Unassembled WGS sequence"/>
</dbReference>
<dbReference type="RefSeq" id="XP_012653628.1">
    <property type="nucleotide sequence ID" value="XM_012798174.1"/>
</dbReference>
<protein>
    <submittedName>
        <fullName evidence="1">Uncharacterized protein</fullName>
    </submittedName>
</protein>
<accession>W7XHL3</accession>
<dbReference type="AlphaFoldDB" id="W7XHL3"/>
<dbReference type="EMBL" id="GG662656">
    <property type="protein sequence ID" value="EWS73881.1"/>
    <property type="molecule type" value="Genomic_DNA"/>
</dbReference>